<dbReference type="SUPFAM" id="SSF53474">
    <property type="entry name" value="alpha/beta-Hydrolases"/>
    <property type="match status" value="1"/>
</dbReference>
<dbReference type="InterPro" id="IPR000073">
    <property type="entry name" value="AB_hydrolase_1"/>
</dbReference>
<feature type="domain" description="Peptidase S33 tripeptidyl aminopeptidase-like C-terminal" evidence="4">
    <location>
        <begin position="405"/>
        <end position="502"/>
    </location>
</feature>
<protein>
    <submittedName>
        <fullName evidence="5">Alpha/beta fold hydrolase</fullName>
    </submittedName>
</protein>
<evidence type="ECO:0000259" key="3">
    <source>
        <dbReference type="Pfam" id="PF00561"/>
    </source>
</evidence>
<dbReference type="Gene3D" id="3.40.50.1820">
    <property type="entry name" value="alpha/beta hydrolase"/>
    <property type="match status" value="1"/>
</dbReference>
<dbReference type="RefSeq" id="WP_214159931.1">
    <property type="nucleotide sequence ID" value="NZ_JAHBAY010000017.1"/>
</dbReference>
<evidence type="ECO:0000313" key="6">
    <source>
        <dbReference type="Proteomes" id="UP001197247"/>
    </source>
</evidence>
<organism evidence="5 6">
    <name type="scientific">Kineosporia corallincola</name>
    <dbReference type="NCBI Taxonomy" id="2835133"/>
    <lineage>
        <taxon>Bacteria</taxon>
        <taxon>Bacillati</taxon>
        <taxon>Actinomycetota</taxon>
        <taxon>Actinomycetes</taxon>
        <taxon>Kineosporiales</taxon>
        <taxon>Kineosporiaceae</taxon>
        <taxon>Kineosporia</taxon>
    </lineage>
</organism>
<evidence type="ECO:0000256" key="1">
    <source>
        <dbReference type="ARBA" id="ARBA00010088"/>
    </source>
</evidence>
<proteinExistence type="inferred from homology"/>
<evidence type="ECO:0000256" key="2">
    <source>
        <dbReference type="ARBA" id="ARBA00022801"/>
    </source>
</evidence>
<name>A0ABS5TRG6_9ACTN</name>
<dbReference type="PANTHER" id="PTHR43248:SF30">
    <property type="entry name" value="AB HYDROLASE-1 DOMAIN-CONTAINING PROTEIN"/>
    <property type="match status" value="1"/>
</dbReference>
<dbReference type="GO" id="GO:0016787">
    <property type="term" value="F:hydrolase activity"/>
    <property type="evidence" value="ECO:0007669"/>
    <property type="project" value="UniProtKB-KW"/>
</dbReference>
<dbReference type="EMBL" id="JAHBAY010000017">
    <property type="protein sequence ID" value="MBT0773389.1"/>
    <property type="molecule type" value="Genomic_DNA"/>
</dbReference>
<dbReference type="InterPro" id="IPR029058">
    <property type="entry name" value="AB_hydrolase_fold"/>
</dbReference>
<dbReference type="Pfam" id="PF08386">
    <property type="entry name" value="Abhydrolase_4"/>
    <property type="match status" value="1"/>
</dbReference>
<gene>
    <name evidence="5" type="ORF">KIH74_30870</name>
</gene>
<dbReference type="Pfam" id="PF00561">
    <property type="entry name" value="Abhydrolase_1"/>
    <property type="match status" value="1"/>
</dbReference>
<keyword evidence="6" id="KW-1185">Reference proteome</keyword>
<dbReference type="PANTHER" id="PTHR43248">
    <property type="entry name" value="2-SUCCINYL-6-HYDROXY-2,4-CYCLOHEXADIENE-1-CARBOXYLATE SYNTHASE"/>
    <property type="match status" value="1"/>
</dbReference>
<evidence type="ECO:0000259" key="4">
    <source>
        <dbReference type="Pfam" id="PF08386"/>
    </source>
</evidence>
<reference evidence="5 6" key="1">
    <citation type="submission" date="2021-05" db="EMBL/GenBank/DDBJ databases">
        <title>Kineosporia and Streptomyces sp. nov. two new marine actinobacteria isolated from Coral.</title>
        <authorList>
            <person name="Buangrab K."/>
            <person name="Sutthacheep M."/>
            <person name="Yeemin T."/>
            <person name="Harunari E."/>
            <person name="Igarashi Y."/>
            <person name="Kanchanasin P."/>
            <person name="Tanasupawat S."/>
            <person name="Phongsopitanun W."/>
        </authorList>
    </citation>
    <scope>NUCLEOTIDE SEQUENCE [LARGE SCALE GENOMIC DNA]</scope>
    <source>
        <strain evidence="5 6">J2-2</strain>
    </source>
</reference>
<feature type="domain" description="AB hydrolase-1" evidence="3">
    <location>
        <begin position="105"/>
        <end position="297"/>
    </location>
</feature>
<dbReference type="Proteomes" id="UP001197247">
    <property type="component" value="Unassembled WGS sequence"/>
</dbReference>
<evidence type="ECO:0000313" key="5">
    <source>
        <dbReference type="EMBL" id="MBT0773389.1"/>
    </source>
</evidence>
<accession>A0ABS5TRG6</accession>
<keyword evidence="2 5" id="KW-0378">Hydrolase</keyword>
<sequence>MAAVVAATVGVGATAAGAAPVPRDQRAAASTASSVDAVDVVDAAVDFEPEPIVWGRCADADLTEMGARCAFVKVPLDYGKPRGKTIQLAVSRVRHTAKKSAYQGVVLLNPGGPGASGLGLSTFGAIFEEKVSAAYDWIGFDPRGVGSSRPALSCDGDYFSYDRPPYVPGSRAVEKAWLARARGYAEDCAEAGGELLDHVTTADSARDLEVIRKALGRKKINFIGLSWGSYLGQVYSTMYPHRMRRAVLNGVVNPEKVWYRSNLDQDLAFDRNLGVFFGWVAAHHGTYRLGKTAKAVRKRYYQQVKALDRKAAGGQIGGDEWTDIFLSAGYGTSSWSDLARLFSGWVNNGHWKPLKARFDSTYSQDDGSDNDYANYLATVCTDAPWPRDWAIWRRDNTVMHSRAPFMTWSNAWYNAPCRYWEGRAGTRVDVTGRLSSSMLLINETRDAATPYPGALEVRSRFPKSVLIEVTGGLAHSVDLLNDNDCVDGVVDRYLLTGKLPKRVKGRTSDKQCAALDLPD</sequence>
<dbReference type="InterPro" id="IPR051601">
    <property type="entry name" value="Serine_prot/Carboxylest_S33"/>
</dbReference>
<dbReference type="InterPro" id="IPR013595">
    <property type="entry name" value="Pept_S33_TAP-like_C"/>
</dbReference>
<comment type="similarity">
    <text evidence="1">Belongs to the peptidase S33 family.</text>
</comment>
<comment type="caution">
    <text evidence="5">The sequence shown here is derived from an EMBL/GenBank/DDBJ whole genome shotgun (WGS) entry which is preliminary data.</text>
</comment>